<dbReference type="PANTHER" id="PTHR13789:SF314">
    <property type="entry name" value="FAD-BINDING DOMAIN-CONTAINING PROTEIN"/>
    <property type="match status" value="1"/>
</dbReference>
<dbReference type="GO" id="GO:0004497">
    <property type="term" value="F:monooxygenase activity"/>
    <property type="evidence" value="ECO:0007669"/>
    <property type="project" value="UniProtKB-KW"/>
</dbReference>
<comment type="similarity">
    <text evidence="1">Belongs to the paxM FAD-dependent monooxygenase family.</text>
</comment>
<sequence>MTDSESKSKSLRIVIVGAGLAGLAAAVAFRKEGHDVQIFESSSMNKEIGAAIAVTANSLRVLTYLGFDVKNLKATDYLGYTWFNSNGGEGNFDALEDPHDTFGRPGISCHRSDPHDELKRLATMEGGNGSPATIHLKSNVQSCDPTTGKLTLKNGEIHHADLIVGADGIRSTIRTSVLGYEQRALSSGRAAFRCLLEASKLEGRTEFNWLFSGKPGARETTPSSTSSPIVPTNGTRTSSIGTPWPPRRSWSLHSAIIPPPYKGLLELVDGPVHLWQIRALPCLPTWIKGCAALIGDAAHATFPTIGQGAGMAIEDAATVACLLPLGSRIEEIPSRLEAYQALRKARGEFVLTESVEQVTVPLKRGLYSKSKEMQAFVLGHDAVGVAQEHLKTHFTS</sequence>
<dbReference type="InterPro" id="IPR002938">
    <property type="entry name" value="FAD-bd"/>
</dbReference>
<evidence type="ECO:0000256" key="1">
    <source>
        <dbReference type="ARBA" id="ARBA00007992"/>
    </source>
</evidence>
<organism evidence="8 9">
    <name type="scientific">Mycena venus</name>
    <dbReference type="NCBI Taxonomy" id="2733690"/>
    <lineage>
        <taxon>Eukaryota</taxon>
        <taxon>Fungi</taxon>
        <taxon>Dikarya</taxon>
        <taxon>Basidiomycota</taxon>
        <taxon>Agaricomycotina</taxon>
        <taxon>Agaricomycetes</taxon>
        <taxon>Agaricomycetidae</taxon>
        <taxon>Agaricales</taxon>
        <taxon>Marasmiineae</taxon>
        <taxon>Mycenaceae</taxon>
        <taxon>Mycena</taxon>
    </lineage>
</organism>
<evidence type="ECO:0000256" key="5">
    <source>
        <dbReference type="ARBA" id="ARBA00023033"/>
    </source>
</evidence>
<dbReference type="SUPFAM" id="SSF51905">
    <property type="entry name" value="FAD/NAD(P)-binding domain"/>
    <property type="match status" value="1"/>
</dbReference>
<dbReference type="GO" id="GO:0071949">
    <property type="term" value="F:FAD binding"/>
    <property type="evidence" value="ECO:0007669"/>
    <property type="project" value="InterPro"/>
</dbReference>
<keyword evidence="3" id="KW-0274">FAD</keyword>
<keyword evidence="5" id="KW-0503">Monooxygenase</keyword>
<dbReference type="PANTHER" id="PTHR13789">
    <property type="entry name" value="MONOOXYGENASE"/>
    <property type="match status" value="1"/>
</dbReference>
<dbReference type="Gene3D" id="3.50.50.60">
    <property type="entry name" value="FAD/NAD(P)-binding domain"/>
    <property type="match status" value="1"/>
</dbReference>
<dbReference type="Proteomes" id="UP000620124">
    <property type="component" value="Unassembled WGS sequence"/>
</dbReference>
<dbReference type="EMBL" id="JACAZI010000002">
    <property type="protein sequence ID" value="KAF7368623.1"/>
    <property type="molecule type" value="Genomic_DNA"/>
</dbReference>
<protein>
    <submittedName>
        <fullName evidence="8">FAD/NAD(P)-binding domain-containing protein</fullName>
    </submittedName>
</protein>
<feature type="compositionally biased region" description="Low complexity" evidence="6">
    <location>
        <begin position="220"/>
        <end position="232"/>
    </location>
</feature>
<evidence type="ECO:0000313" key="9">
    <source>
        <dbReference type="Proteomes" id="UP000620124"/>
    </source>
</evidence>
<evidence type="ECO:0000256" key="3">
    <source>
        <dbReference type="ARBA" id="ARBA00022827"/>
    </source>
</evidence>
<dbReference type="Pfam" id="PF01494">
    <property type="entry name" value="FAD_binding_3"/>
    <property type="match status" value="1"/>
</dbReference>
<gene>
    <name evidence="8" type="ORF">MVEN_00186300</name>
</gene>
<evidence type="ECO:0000256" key="4">
    <source>
        <dbReference type="ARBA" id="ARBA00023002"/>
    </source>
</evidence>
<comment type="caution">
    <text evidence="8">The sequence shown here is derived from an EMBL/GenBank/DDBJ whole genome shotgun (WGS) entry which is preliminary data.</text>
</comment>
<feature type="region of interest" description="Disordered" evidence="6">
    <location>
        <begin position="213"/>
        <end position="243"/>
    </location>
</feature>
<feature type="domain" description="FAD-binding" evidence="7">
    <location>
        <begin position="12"/>
        <end position="352"/>
    </location>
</feature>
<dbReference type="PRINTS" id="PR00420">
    <property type="entry name" value="RNGMNOXGNASE"/>
</dbReference>
<keyword evidence="4" id="KW-0560">Oxidoreductase</keyword>
<keyword evidence="2" id="KW-0285">Flavoprotein</keyword>
<evidence type="ECO:0000259" key="7">
    <source>
        <dbReference type="Pfam" id="PF01494"/>
    </source>
</evidence>
<name>A0A8H7DDY3_9AGAR</name>
<dbReference type="AlphaFoldDB" id="A0A8H7DDY3"/>
<reference evidence="8" key="1">
    <citation type="submission" date="2020-05" db="EMBL/GenBank/DDBJ databases">
        <title>Mycena genomes resolve the evolution of fungal bioluminescence.</title>
        <authorList>
            <person name="Tsai I.J."/>
        </authorList>
    </citation>
    <scope>NUCLEOTIDE SEQUENCE</scope>
    <source>
        <strain evidence="8">CCC161011</strain>
    </source>
</reference>
<evidence type="ECO:0000256" key="6">
    <source>
        <dbReference type="SAM" id="MobiDB-lite"/>
    </source>
</evidence>
<evidence type="ECO:0000313" key="8">
    <source>
        <dbReference type="EMBL" id="KAF7368623.1"/>
    </source>
</evidence>
<dbReference type="OrthoDB" id="9993796at2759"/>
<dbReference type="InterPro" id="IPR036188">
    <property type="entry name" value="FAD/NAD-bd_sf"/>
</dbReference>
<keyword evidence="9" id="KW-1185">Reference proteome</keyword>
<proteinExistence type="inferred from homology"/>
<dbReference type="InterPro" id="IPR050493">
    <property type="entry name" value="FAD-dep_Monooxygenase_BioMet"/>
</dbReference>
<accession>A0A8H7DDY3</accession>
<evidence type="ECO:0000256" key="2">
    <source>
        <dbReference type="ARBA" id="ARBA00022630"/>
    </source>
</evidence>